<name>A0A2S5JF64_9RHOB</name>
<protein>
    <recommendedName>
        <fullName evidence="3">beta-N-acetylhexosaminidase</fullName>
        <ecNumber evidence="3">3.2.1.52</ecNumber>
    </recommendedName>
</protein>
<dbReference type="InterPro" id="IPR019800">
    <property type="entry name" value="Glyco_hydro_3_AS"/>
</dbReference>
<accession>A0A2S5JF64</accession>
<dbReference type="Gene3D" id="3.20.20.300">
    <property type="entry name" value="Glycoside hydrolase, family 3, N-terminal domain"/>
    <property type="match status" value="1"/>
</dbReference>
<evidence type="ECO:0000313" key="7">
    <source>
        <dbReference type="EMBL" id="PPB80008.1"/>
    </source>
</evidence>
<keyword evidence="5" id="KW-0326">Glycosidase</keyword>
<evidence type="ECO:0000256" key="4">
    <source>
        <dbReference type="ARBA" id="ARBA00022801"/>
    </source>
</evidence>
<evidence type="ECO:0000256" key="1">
    <source>
        <dbReference type="ARBA" id="ARBA00001231"/>
    </source>
</evidence>
<dbReference type="EMBL" id="PRDS01000007">
    <property type="protein sequence ID" value="PPB80008.1"/>
    <property type="molecule type" value="Genomic_DNA"/>
</dbReference>
<feature type="domain" description="Glycoside hydrolase family 3 N-terminal" evidence="6">
    <location>
        <begin position="31"/>
        <end position="292"/>
    </location>
</feature>
<evidence type="ECO:0000259" key="6">
    <source>
        <dbReference type="Pfam" id="PF00933"/>
    </source>
</evidence>
<gene>
    <name evidence="7" type="ORF">LV82_02290</name>
</gene>
<reference evidence="7 8" key="1">
    <citation type="submission" date="2018-01" db="EMBL/GenBank/DDBJ databases">
        <title>Genomic Encyclopedia of Archaeal and Bacterial Type Strains, Phase II (KMG-II): from individual species to whole genera.</title>
        <authorList>
            <person name="Goeker M."/>
        </authorList>
    </citation>
    <scope>NUCLEOTIDE SEQUENCE [LARGE SCALE GENOMIC DNA]</scope>
    <source>
        <strain evidence="7 8">DSM 12048</strain>
    </source>
</reference>
<dbReference type="InterPro" id="IPR036962">
    <property type="entry name" value="Glyco_hydro_3_N_sf"/>
</dbReference>
<dbReference type="RefSeq" id="WP_170063406.1">
    <property type="nucleotide sequence ID" value="NZ_PRDS01000007.1"/>
</dbReference>
<comment type="catalytic activity">
    <reaction evidence="1">
        <text>Hydrolysis of terminal non-reducing N-acetyl-D-hexosamine residues in N-acetyl-beta-D-hexosaminides.</text>
        <dbReference type="EC" id="3.2.1.52"/>
    </reaction>
</comment>
<sequence length="343" mass="36808">MSETTTAAILGLAGTSLSRDEAAFFRQADPFGFILFARNIESPDQVRALAQDLRSCVGRDAPILIDQEGGRVQRMRAPHWREWLPPLDHVARVPPASRARAMWLRYRLIAEELHTIGIDVNCAPTSDVACAETHPFLYNRCLSEEADEVGVLARAAATGLMAGGVLPVVKHIPGHGRAVADSHLTPPRVSASVNDLRARDFVPFRALADMPMGMTAHVIFEAIDSVRPATVSETAIGLIRHEIGFDGLLMTDDLAMEALSGPVEARVVAALAAGCDVALYCRGDMRGNEAAVAAAGTLRGRARERAQATLQRRIAPDGIDTRALEAELEALLDGQANDGTGRV</sequence>
<keyword evidence="4" id="KW-0378">Hydrolase</keyword>
<dbReference type="PANTHER" id="PTHR30480">
    <property type="entry name" value="BETA-HEXOSAMINIDASE-RELATED"/>
    <property type="match status" value="1"/>
</dbReference>
<comment type="caution">
    <text evidence="7">The sequence shown here is derived from an EMBL/GenBank/DDBJ whole genome shotgun (WGS) entry which is preliminary data.</text>
</comment>
<dbReference type="GO" id="GO:0005975">
    <property type="term" value="P:carbohydrate metabolic process"/>
    <property type="evidence" value="ECO:0007669"/>
    <property type="project" value="InterPro"/>
</dbReference>
<dbReference type="EC" id="3.2.1.52" evidence="3"/>
<evidence type="ECO:0000256" key="5">
    <source>
        <dbReference type="ARBA" id="ARBA00023295"/>
    </source>
</evidence>
<evidence type="ECO:0000313" key="8">
    <source>
        <dbReference type="Proteomes" id="UP000239736"/>
    </source>
</evidence>
<organism evidence="7 8">
    <name type="scientific">Albidovulum inexpectatum</name>
    <dbReference type="NCBI Taxonomy" id="196587"/>
    <lineage>
        <taxon>Bacteria</taxon>
        <taxon>Pseudomonadati</taxon>
        <taxon>Pseudomonadota</taxon>
        <taxon>Alphaproteobacteria</taxon>
        <taxon>Rhodobacterales</taxon>
        <taxon>Paracoccaceae</taxon>
        <taxon>Albidovulum</taxon>
    </lineage>
</organism>
<dbReference type="Proteomes" id="UP000239736">
    <property type="component" value="Unassembled WGS sequence"/>
</dbReference>
<dbReference type="InterPro" id="IPR017853">
    <property type="entry name" value="GH"/>
</dbReference>
<comment type="similarity">
    <text evidence="2">Belongs to the glycosyl hydrolase 3 family.</text>
</comment>
<dbReference type="SUPFAM" id="SSF51445">
    <property type="entry name" value="(Trans)glycosidases"/>
    <property type="match status" value="1"/>
</dbReference>
<evidence type="ECO:0000256" key="2">
    <source>
        <dbReference type="ARBA" id="ARBA00005336"/>
    </source>
</evidence>
<dbReference type="Pfam" id="PF00933">
    <property type="entry name" value="Glyco_hydro_3"/>
    <property type="match status" value="1"/>
</dbReference>
<keyword evidence="8" id="KW-1185">Reference proteome</keyword>
<dbReference type="PANTHER" id="PTHR30480:SF13">
    <property type="entry name" value="BETA-HEXOSAMINIDASE"/>
    <property type="match status" value="1"/>
</dbReference>
<proteinExistence type="inferred from homology"/>
<dbReference type="AlphaFoldDB" id="A0A2S5JF64"/>
<dbReference type="GO" id="GO:0004563">
    <property type="term" value="F:beta-N-acetylhexosaminidase activity"/>
    <property type="evidence" value="ECO:0007669"/>
    <property type="project" value="UniProtKB-EC"/>
</dbReference>
<dbReference type="InterPro" id="IPR050226">
    <property type="entry name" value="NagZ_Beta-hexosaminidase"/>
</dbReference>
<dbReference type="InterPro" id="IPR001764">
    <property type="entry name" value="Glyco_hydro_3_N"/>
</dbReference>
<evidence type="ECO:0000256" key="3">
    <source>
        <dbReference type="ARBA" id="ARBA00012663"/>
    </source>
</evidence>
<dbReference type="GO" id="GO:0009254">
    <property type="term" value="P:peptidoglycan turnover"/>
    <property type="evidence" value="ECO:0007669"/>
    <property type="project" value="TreeGrafter"/>
</dbReference>
<dbReference type="PROSITE" id="PS00775">
    <property type="entry name" value="GLYCOSYL_HYDROL_F3"/>
    <property type="match status" value="1"/>
</dbReference>